<dbReference type="Pfam" id="PF01527">
    <property type="entry name" value="HTH_Tnp_1"/>
    <property type="match status" value="1"/>
</dbReference>
<evidence type="ECO:0000313" key="3">
    <source>
        <dbReference type="Proteomes" id="UP000185426"/>
    </source>
</evidence>
<evidence type="ECO:0000256" key="1">
    <source>
        <dbReference type="SAM" id="MobiDB-lite"/>
    </source>
</evidence>
<dbReference type="Gene3D" id="1.10.10.60">
    <property type="entry name" value="Homeodomain-like"/>
    <property type="match status" value="1"/>
</dbReference>
<dbReference type="AlphaFoldDB" id="A0A1L6ZLG3"/>
<feature type="region of interest" description="Disordered" evidence="1">
    <location>
        <begin position="54"/>
        <end position="79"/>
    </location>
</feature>
<name>A0A1L6ZLG3_BACIA</name>
<dbReference type="InterPro" id="IPR002514">
    <property type="entry name" value="Transposase_8"/>
</dbReference>
<proteinExistence type="predicted"/>
<gene>
    <name evidence="2" type="ORF">BSA145_16780</name>
</gene>
<accession>A0A1L6ZLG3</accession>
<dbReference type="Proteomes" id="UP000185426">
    <property type="component" value="Chromosome"/>
</dbReference>
<protein>
    <submittedName>
        <fullName evidence="2">Transposase</fullName>
    </submittedName>
</protein>
<organism evidence="2 3">
    <name type="scientific">Bacillus safensis</name>
    <dbReference type="NCBI Taxonomy" id="561879"/>
    <lineage>
        <taxon>Bacteria</taxon>
        <taxon>Bacillati</taxon>
        <taxon>Bacillota</taxon>
        <taxon>Bacilli</taxon>
        <taxon>Bacillales</taxon>
        <taxon>Bacillaceae</taxon>
        <taxon>Bacillus</taxon>
    </lineage>
</organism>
<sequence length="110" mass="13075">MAKKGQHFQHYSKEFKMKAVKMYEEGNRSYHSLSEELGLRSSTQLKSWVRKYREGQSFEDQRGKNSKSENPFSGRPKSIFKSVEEERDYLKAQVDYLKKRYPNLHGEDGF</sequence>
<dbReference type="InterPro" id="IPR009057">
    <property type="entry name" value="Homeodomain-like_sf"/>
</dbReference>
<feature type="compositionally biased region" description="Basic and acidic residues" evidence="1">
    <location>
        <begin position="54"/>
        <end position="67"/>
    </location>
</feature>
<reference evidence="2 3" key="1">
    <citation type="submission" date="2016-05" db="EMBL/GenBank/DDBJ databases">
        <title>Complete Genome and Methylome Analysis of Psychrotrophic Bacterial Isolates from Antarctic Lake Untersee.</title>
        <authorList>
            <person name="Fomenkov A."/>
            <person name="Akimov V.N."/>
            <person name="Vasilyeva L.V."/>
            <person name="Andersen D."/>
            <person name="Vincze T."/>
            <person name="Roberts R.J."/>
        </authorList>
    </citation>
    <scope>NUCLEOTIDE SEQUENCE [LARGE SCALE GENOMIC DNA]</scope>
    <source>
        <strain evidence="2 3">U14-5</strain>
    </source>
</reference>
<dbReference type="EMBL" id="CP015607">
    <property type="protein sequence ID" value="APT47378.1"/>
    <property type="molecule type" value="Genomic_DNA"/>
</dbReference>
<dbReference type="GO" id="GO:0003677">
    <property type="term" value="F:DNA binding"/>
    <property type="evidence" value="ECO:0007669"/>
    <property type="project" value="InterPro"/>
</dbReference>
<dbReference type="GO" id="GO:0006313">
    <property type="term" value="P:DNA transposition"/>
    <property type="evidence" value="ECO:0007669"/>
    <property type="project" value="InterPro"/>
</dbReference>
<evidence type="ECO:0000313" key="2">
    <source>
        <dbReference type="EMBL" id="APT47378.1"/>
    </source>
</evidence>
<dbReference type="GO" id="GO:0004803">
    <property type="term" value="F:transposase activity"/>
    <property type="evidence" value="ECO:0007669"/>
    <property type="project" value="InterPro"/>
</dbReference>
<dbReference type="SUPFAM" id="SSF46689">
    <property type="entry name" value="Homeodomain-like"/>
    <property type="match status" value="1"/>
</dbReference>